<organism evidence="12 13">
    <name type="scientific">Apatococcus fuscideae</name>
    <dbReference type="NCBI Taxonomy" id="2026836"/>
    <lineage>
        <taxon>Eukaryota</taxon>
        <taxon>Viridiplantae</taxon>
        <taxon>Chlorophyta</taxon>
        <taxon>core chlorophytes</taxon>
        <taxon>Trebouxiophyceae</taxon>
        <taxon>Chlorellales</taxon>
        <taxon>Chlorellaceae</taxon>
        <taxon>Apatococcus</taxon>
    </lineage>
</organism>
<evidence type="ECO:0000313" key="12">
    <source>
        <dbReference type="EMBL" id="KAK9866321.1"/>
    </source>
</evidence>
<keyword evidence="13" id="KW-1185">Reference proteome</keyword>
<evidence type="ECO:0000256" key="5">
    <source>
        <dbReference type="ARBA" id="ARBA00013220"/>
    </source>
</evidence>
<reference evidence="12 13" key="1">
    <citation type="journal article" date="2024" name="Nat. Commun.">
        <title>Phylogenomics reveals the evolutionary origins of lichenization in chlorophyte algae.</title>
        <authorList>
            <person name="Puginier C."/>
            <person name="Libourel C."/>
            <person name="Otte J."/>
            <person name="Skaloud P."/>
            <person name="Haon M."/>
            <person name="Grisel S."/>
            <person name="Petersen M."/>
            <person name="Berrin J.G."/>
            <person name="Delaux P.M."/>
            <person name="Dal Grande F."/>
            <person name="Keller J."/>
        </authorList>
    </citation>
    <scope>NUCLEOTIDE SEQUENCE [LARGE SCALE GENOMIC DNA]</scope>
    <source>
        <strain evidence="12 13">SAG 2523</strain>
    </source>
</reference>
<dbReference type="GO" id="GO:0046513">
    <property type="term" value="P:ceramide biosynthetic process"/>
    <property type="evidence" value="ECO:0007669"/>
    <property type="project" value="TreeGrafter"/>
</dbReference>
<sequence length="343" mass="37611">MEAPNISKATLSSRICAEPPLRNLEARLAKYMGTEEAIIYSYDLATVPSVIPAFANAKDVLVCDEGVSWAIQNGCILSRARIRPFKHNDMNDLRKVLQQEAADHKRQRKPLNRRFVVIEGVYAGSGDIAPMDEIFKLKEEFCYRLVVDESNALGVLGKRGRGACEHFGLEPEQVEIVTATMGNALSSVGGFCCGNHEMVDHQRLSGLGYCFSASLPPYLATAAIGALDVLESRWDPLREQLQHNAKTIRSMLADIQGLRLLGSDADALSAVIHLQPSNGALDAQQIVSDLLESGVCISCQERSCLEIRQRPPTIRVVVTAAHEPQDLQQVADALRRAAQHLQS</sequence>
<protein>
    <recommendedName>
        <fullName evidence="5">serine C-palmitoyltransferase</fullName>
        <ecNumber evidence="5">2.3.1.50</ecNumber>
    </recommendedName>
</protein>
<evidence type="ECO:0000256" key="6">
    <source>
        <dbReference type="ARBA" id="ARBA00022679"/>
    </source>
</evidence>
<evidence type="ECO:0000256" key="1">
    <source>
        <dbReference type="ARBA" id="ARBA00001933"/>
    </source>
</evidence>
<evidence type="ECO:0000259" key="11">
    <source>
        <dbReference type="Pfam" id="PF00155"/>
    </source>
</evidence>
<gene>
    <name evidence="12" type="ORF">WJX84_008994</name>
</gene>
<dbReference type="Proteomes" id="UP001485043">
    <property type="component" value="Unassembled WGS sequence"/>
</dbReference>
<dbReference type="GO" id="GO:0005783">
    <property type="term" value="C:endoplasmic reticulum"/>
    <property type="evidence" value="ECO:0007669"/>
    <property type="project" value="TreeGrafter"/>
</dbReference>
<evidence type="ECO:0000256" key="9">
    <source>
        <dbReference type="ARBA" id="ARBA00023098"/>
    </source>
</evidence>
<comment type="similarity">
    <text evidence="4">Belongs to the class-II pyridoxal-phosphate-dependent aminotransferase family.</text>
</comment>
<dbReference type="Gene3D" id="3.40.640.10">
    <property type="entry name" value="Type I PLP-dependent aspartate aminotransferase-like (Major domain)"/>
    <property type="match status" value="1"/>
</dbReference>
<dbReference type="InterPro" id="IPR004839">
    <property type="entry name" value="Aminotransferase_I/II_large"/>
</dbReference>
<dbReference type="InterPro" id="IPR015424">
    <property type="entry name" value="PyrdxlP-dep_Trfase"/>
</dbReference>
<comment type="pathway">
    <text evidence="3">Sphingolipid metabolism.</text>
</comment>
<keyword evidence="9" id="KW-0443">Lipid metabolism</keyword>
<dbReference type="GO" id="GO:0046512">
    <property type="term" value="P:sphingosine biosynthetic process"/>
    <property type="evidence" value="ECO:0007669"/>
    <property type="project" value="TreeGrafter"/>
</dbReference>
<dbReference type="InterPro" id="IPR015421">
    <property type="entry name" value="PyrdxlP-dep_Trfase_major"/>
</dbReference>
<comment type="cofactor">
    <cofactor evidence="1">
        <name>pyridoxal 5'-phosphate</name>
        <dbReference type="ChEBI" id="CHEBI:597326"/>
    </cofactor>
</comment>
<dbReference type="GO" id="GO:0004758">
    <property type="term" value="F:serine C-palmitoyltransferase activity"/>
    <property type="evidence" value="ECO:0007669"/>
    <property type="project" value="TreeGrafter"/>
</dbReference>
<name>A0AAW1T993_9CHLO</name>
<dbReference type="InterPro" id="IPR050087">
    <property type="entry name" value="AON_synthase_class-II"/>
</dbReference>
<dbReference type="GO" id="GO:0030170">
    <property type="term" value="F:pyridoxal phosphate binding"/>
    <property type="evidence" value="ECO:0007669"/>
    <property type="project" value="InterPro"/>
</dbReference>
<dbReference type="GO" id="GO:0016020">
    <property type="term" value="C:membrane"/>
    <property type="evidence" value="ECO:0007669"/>
    <property type="project" value="GOC"/>
</dbReference>
<evidence type="ECO:0000256" key="2">
    <source>
        <dbReference type="ARBA" id="ARBA00004760"/>
    </source>
</evidence>
<keyword evidence="8" id="KW-0746">Sphingolipid metabolism</keyword>
<dbReference type="SUPFAM" id="SSF53383">
    <property type="entry name" value="PLP-dependent transferases"/>
    <property type="match status" value="1"/>
</dbReference>
<dbReference type="EC" id="2.3.1.50" evidence="5"/>
<evidence type="ECO:0000256" key="7">
    <source>
        <dbReference type="ARBA" id="ARBA00022898"/>
    </source>
</evidence>
<dbReference type="AlphaFoldDB" id="A0AAW1T993"/>
<accession>A0AAW1T993</accession>
<evidence type="ECO:0000256" key="10">
    <source>
        <dbReference type="ARBA" id="ARBA00023315"/>
    </source>
</evidence>
<proteinExistence type="inferred from homology"/>
<evidence type="ECO:0000313" key="13">
    <source>
        <dbReference type="Proteomes" id="UP001485043"/>
    </source>
</evidence>
<dbReference type="EMBL" id="JALJOV010000171">
    <property type="protein sequence ID" value="KAK9866321.1"/>
    <property type="molecule type" value="Genomic_DNA"/>
</dbReference>
<dbReference type="PANTHER" id="PTHR13693">
    <property type="entry name" value="CLASS II AMINOTRANSFERASE/8-AMINO-7-OXONONANOATE SYNTHASE"/>
    <property type="match status" value="1"/>
</dbReference>
<dbReference type="InterPro" id="IPR015422">
    <property type="entry name" value="PyrdxlP-dep_Trfase_small"/>
</dbReference>
<feature type="domain" description="Aminotransferase class I/classII large" evidence="11">
    <location>
        <begin position="22"/>
        <end position="334"/>
    </location>
</feature>
<evidence type="ECO:0000256" key="4">
    <source>
        <dbReference type="ARBA" id="ARBA00008392"/>
    </source>
</evidence>
<evidence type="ECO:0000256" key="3">
    <source>
        <dbReference type="ARBA" id="ARBA00004991"/>
    </source>
</evidence>
<dbReference type="Gene3D" id="3.90.1150.10">
    <property type="entry name" value="Aspartate Aminotransferase, domain 1"/>
    <property type="match status" value="1"/>
</dbReference>
<comment type="caution">
    <text evidence="12">The sequence shown here is derived from an EMBL/GenBank/DDBJ whole genome shotgun (WGS) entry which is preliminary data.</text>
</comment>
<comment type="pathway">
    <text evidence="2">Lipid metabolism; sphingolipid metabolism.</text>
</comment>
<keyword evidence="10" id="KW-0012">Acyltransferase</keyword>
<keyword evidence="7" id="KW-0663">Pyridoxal phosphate</keyword>
<dbReference type="PANTHER" id="PTHR13693:SF2">
    <property type="entry name" value="SERINE PALMITOYLTRANSFERASE 1"/>
    <property type="match status" value="1"/>
</dbReference>
<dbReference type="Pfam" id="PF00155">
    <property type="entry name" value="Aminotran_1_2"/>
    <property type="match status" value="1"/>
</dbReference>
<evidence type="ECO:0000256" key="8">
    <source>
        <dbReference type="ARBA" id="ARBA00022919"/>
    </source>
</evidence>
<keyword evidence="6" id="KW-0808">Transferase</keyword>